<dbReference type="SUPFAM" id="SSF141072">
    <property type="entry name" value="CalX-like"/>
    <property type="match status" value="1"/>
</dbReference>
<dbReference type="STRING" id="400055.SAMN04490243_0301"/>
<dbReference type="GO" id="GO:0016020">
    <property type="term" value="C:membrane"/>
    <property type="evidence" value="ECO:0007669"/>
    <property type="project" value="InterPro"/>
</dbReference>
<dbReference type="Gene3D" id="2.60.40.2030">
    <property type="match status" value="1"/>
</dbReference>
<dbReference type="Gene3D" id="2.60.40.10">
    <property type="entry name" value="Immunoglobulins"/>
    <property type="match status" value="2"/>
</dbReference>
<evidence type="ECO:0000313" key="9">
    <source>
        <dbReference type="Proteomes" id="UP000199534"/>
    </source>
</evidence>
<dbReference type="PROSITE" id="PS50825">
    <property type="entry name" value="HYR"/>
    <property type="match status" value="1"/>
</dbReference>
<evidence type="ECO:0000256" key="1">
    <source>
        <dbReference type="ARBA" id="ARBA00004613"/>
    </source>
</evidence>
<protein>
    <submittedName>
        <fullName evidence="8">Cna protein B-type domain-containing protein</fullName>
    </submittedName>
</protein>
<dbReference type="Pfam" id="PF23237">
    <property type="entry name" value="HYR_4C"/>
    <property type="match status" value="1"/>
</dbReference>
<dbReference type="PANTHER" id="PTHR24273">
    <property type="entry name" value="FI04643P-RELATED"/>
    <property type="match status" value="1"/>
</dbReference>
<dbReference type="SUPFAM" id="SSF51126">
    <property type="entry name" value="Pectin lyase-like"/>
    <property type="match status" value="1"/>
</dbReference>
<dbReference type="Gene3D" id="2.60.40.3080">
    <property type="match status" value="1"/>
</dbReference>
<dbReference type="SMART" id="SM00237">
    <property type="entry name" value="Calx_beta"/>
    <property type="match status" value="1"/>
</dbReference>
<evidence type="ECO:0000256" key="4">
    <source>
        <dbReference type="ARBA" id="ARBA00022737"/>
    </source>
</evidence>
<dbReference type="Pfam" id="PF03160">
    <property type="entry name" value="Calx-beta"/>
    <property type="match status" value="1"/>
</dbReference>
<dbReference type="SMART" id="SM00710">
    <property type="entry name" value="PbH1"/>
    <property type="match status" value="6"/>
</dbReference>
<keyword evidence="4" id="KW-0677">Repeat</keyword>
<dbReference type="EMBL" id="FOYQ01000001">
    <property type="protein sequence ID" value="SFR31634.1"/>
    <property type="molecule type" value="Genomic_DNA"/>
</dbReference>
<accession>A0A1I6FP35</accession>
<feature type="domain" description="HYR" evidence="7">
    <location>
        <begin position="1375"/>
        <end position="1458"/>
    </location>
</feature>
<dbReference type="Pfam" id="PF13229">
    <property type="entry name" value="Beta_helix"/>
    <property type="match status" value="1"/>
</dbReference>
<keyword evidence="9" id="KW-1185">Reference proteome</keyword>
<dbReference type="RefSeq" id="WP_092980113.1">
    <property type="nucleotide sequence ID" value="NZ_FOYQ01000001.1"/>
</dbReference>
<keyword evidence="2" id="KW-0964">Secreted</keyword>
<evidence type="ECO:0000259" key="7">
    <source>
        <dbReference type="PROSITE" id="PS50825"/>
    </source>
</evidence>
<dbReference type="InterPro" id="IPR001434">
    <property type="entry name" value="OmcB-like_DUF11"/>
</dbReference>
<feature type="region of interest" description="Disordered" evidence="6">
    <location>
        <begin position="1335"/>
        <end position="1366"/>
    </location>
</feature>
<dbReference type="GO" id="GO:0007154">
    <property type="term" value="P:cell communication"/>
    <property type="evidence" value="ECO:0007669"/>
    <property type="project" value="InterPro"/>
</dbReference>
<dbReference type="InterPro" id="IPR057078">
    <property type="entry name" value="HYR-4C"/>
</dbReference>
<evidence type="ECO:0000256" key="6">
    <source>
        <dbReference type="SAM" id="MobiDB-lite"/>
    </source>
</evidence>
<sequence length="1897" mass="196262">MPKWNSIPSTHFFLLISALLLAFLLPNEISGQETFLDQFSSAAYNNNDGSQNFSSNWIESGDDGSATGGNIRVVSNQLRFRNLDNRFIYRFVPLAGASNVDLSVSYNANNIGDETLQVYIYNSSTGFWNLISNITGGTGTVNYTLTAAEIASNPAIIFYRGDTNWGGSEEVFVDNVLFTATYGPSMVIDDIAVNEDDGTATFTVTHTNGNASGPFTVDFATSDGTATAGDDYTALTGTLSFNGTSGDTETVTITLLDDSLFEAVETFVLSLTASSDPSVIITDTGTASITDDEVILDDVPLSLYRNLSGNYNYSTAGGTFRTADNNTDPCAITTTSSATLTDAIPAGATVKEAYLFWSHSSYVTDNEVTFEGQNVQADLVYGAGFTGRQFYGYIANVTGIVSGISNPTSNTFDLTDLVIDNSANFCGTATVLGAWSLMVFYEEASLPASTINLYYGFDITQNAGTSFTLDNFYAISAAGSKATFLSYEGDATLDGSSSGSTNPEELSITNQLGANFILTGDGGQTGNNAYNSTVYDGIGGVNNTGIYGLDLDTYDISAYIGPADTQVTANVDVGQDLVISSAVAIRVPSNLISGTVFEDINYPGGSGRNRATAVGVGIPNATVELYDVANVLQATTTTDVNGDYSFGGMSDGTYRIRVVNQDVESTRGGGSGCSSCYAVQTFRTSYNGVSISEITNEVGGANPAATADAATGTVTGAQTISTISIAGGGIGGIDFGFNFNAIVNTNEDGQGSFDQFLINANNLDESGLDIEANSLFDPAAGEDVSIFVIPPTGDAMGRTADTGYGSGYFDIFYNSINPEDLTSDNLIIDGRTQTAYSGDTNTGTVGSGGSTVGTTAVALPSFERPEIQIHRNGGDVIVNDGNNNAIRYVSVYANNNAGIRVDGGSLSVQGNLVGVNALGANAGDIDFAIEQLGGQLVANGNYLATVTDTGVIISGGSLTLLQLNHITSNGDAACDDNIRITGGSNISILQNLIEDAASLGIDAASSGNLTISENTITGSGQDGGDCGGAPENMGIELGGSNSDISFNVIHSNGGAGLSTTGGGTGNTISQNSFYANGTAADALGIDLSGDGVTLNDLNDSDSGSNNLLNFPVFDEVLSDGANLTLRGWTRPGATLELFLSDIATGAASAGDNQLGNTQDYGEGQTYLITLVEGSGSDTDNGSSTYTDADGNTDNTNRFEFIIPMPPGVSMGNELSATATVGGSTSEFSNAFAVDALADLELEASVNNANPDTGTSITFTLTLDNNGLGATDNVTVTSLLPAGLTYVSATPSQGSYNDITGLWDVGAMNNGDTQTLTLVASADGCGAQTLLAEVTASDKADPDSTPNNGVDTDTDLNIEDDPDDEDDGDGVIVTISDSVAPVFTSCPSDIVVNNDPGTCGAVVTWTAPTATDNCSSVTLSTNNYSSGDTFLPGVTTVVYTAADAAGNQSTCSFTITVNEVEDPVVTGPADILVNNDAGMCSANVSYALPRATDNCAAGPGTYPLVTDFEVPSRNDLIAECWQFFGSTVSTSSALNGSSSFRTSNLISTESRSLISPLAYFNGSGQIMFSHRISQARNSNRLTVSLVDEADVATVVYTETYSSNSTQTAAIDVTLTGNYRVRFDFDTNTNATDRGQLDDVSIPALVIADTSGSGACPAASLQVVQTAGLPSGSDFPVGTTTNTFEVTDAFGNTGSYSFDITVTDTEPPAASNPGSLDVYCVADVPAPDPTVVTDESDNCGSPTVSFISDSSNGGSNPEIITRTYRITDSAGNTTDVTQEINIYDIAITSQPSDATVFVGTNAGFSVIAPNADTYQWQLSTNAGASWANISDGPEYSGTNSAVLTVISPEIDKSGYQYRVLVSNSGAVSCPDVISNAAILTVSPRTVITNRRITYRVNPN</sequence>
<dbReference type="OrthoDB" id="1140688at2"/>
<dbReference type="NCBIfam" id="TIGR01451">
    <property type="entry name" value="B_ant_repeat"/>
    <property type="match status" value="1"/>
</dbReference>
<keyword evidence="3" id="KW-0732">Signal</keyword>
<organism evidence="8 9">
    <name type="scientific">Robiginitalea myxolifaciens</name>
    <dbReference type="NCBI Taxonomy" id="400055"/>
    <lineage>
        <taxon>Bacteria</taxon>
        <taxon>Pseudomonadati</taxon>
        <taxon>Bacteroidota</taxon>
        <taxon>Flavobacteriia</taxon>
        <taxon>Flavobacteriales</taxon>
        <taxon>Flavobacteriaceae</taxon>
        <taxon>Robiginitalea</taxon>
    </lineage>
</organism>
<dbReference type="InterPro" id="IPR013783">
    <property type="entry name" value="Ig-like_fold"/>
</dbReference>
<dbReference type="InterPro" id="IPR011050">
    <property type="entry name" value="Pectin_lyase_fold/virulence"/>
</dbReference>
<dbReference type="PANTHER" id="PTHR24273:SF32">
    <property type="entry name" value="HYALIN"/>
    <property type="match status" value="1"/>
</dbReference>
<evidence type="ECO:0000256" key="5">
    <source>
        <dbReference type="ARBA" id="ARBA00022837"/>
    </source>
</evidence>
<feature type="compositionally biased region" description="Acidic residues" evidence="6">
    <location>
        <begin position="1351"/>
        <end position="1366"/>
    </location>
</feature>
<dbReference type="InterPro" id="IPR003644">
    <property type="entry name" value="Calx_beta"/>
</dbReference>
<keyword evidence="5" id="KW-0106">Calcium</keyword>
<dbReference type="Pfam" id="PF02494">
    <property type="entry name" value="HYR"/>
    <property type="match status" value="1"/>
</dbReference>
<dbReference type="Proteomes" id="UP000199534">
    <property type="component" value="Unassembled WGS sequence"/>
</dbReference>
<dbReference type="InterPro" id="IPR033764">
    <property type="entry name" value="Sdr_B"/>
</dbReference>
<name>A0A1I6FP35_9FLAO</name>
<gene>
    <name evidence="8" type="ORF">SAMN04490243_0301</name>
</gene>
<evidence type="ECO:0000256" key="2">
    <source>
        <dbReference type="ARBA" id="ARBA00022525"/>
    </source>
</evidence>
<dbReference type="Pfam" id="PF01345">
    <property type="entry name" value="DUF11"/>
    <property type="match status" value="1"/>
</dbReference>
<comment type="subcellular location">
    <subcellularLocation>
        <location evidence="1">Secreted</location>
    </subcellularLocation>
</comment>
<dbReference type="InterPro" id="IPR003410">
    <property type="entry name" value="HYR_dom"/>
</dbReference>
<dbReference type="InterPro" id="IPR006626">
    <property type="entry name" value="PbH1"/>
</dbReference>
<dbReference type="GO" id="GO:0005576">
    <property type="term" value="C:extracellular region"/>
    <property type="evidence" value="ECO:0007669"/>
    <property type="project" value="UniProtKB-SubCell"/>
</dbReference>
<evidence type="ECO:0000313" key="8">
    <source>
        <dbReference type="EMBL" id="SFR31634.1"/>
    </source>
</evidence>
<dbReference type="InterPro" id="IPR038081">
    <property type="entry name" value="CalX-like_sf"/>
</dbReference>
<dbReference type="SUPFAM" id="SSF117074">
    <property type="entry name" value="Hypothetical protein PA1324"/>
    <property type="match status" value="1"/>
</dbReference>
<dbReference type="Pfam" id="PF17210">
    <property type="entry name" value="SdrD_B"/>
    <property type="match status" value="1"/>
</dbReference>
<evidence type="ECO:0000256" key="3">
    <source>
        <dbReference type="ARBA" id="ARBA00022729"/>
    </source>
</evidence>
<reference evidence="8 9" key="1">
    <citation type="submission" date="2016-10" db="EMBL/GenBank/DDBJ databases">
        <authorList>
            <person name="de Groot N.N."/>
        </authorList>
    </citation>
    <scope>NUCLEOTIDE SEQUENCE [LARGE SCALE GENOMIC DNA]</scope>
    <source>
        <strain evidence="8 9">DSM 21019</strain>
    </source>
</reference>
<dbReference type="InterPro" id="IPR047589">
    <property type="entry name" value="DUF11_rpt"/>
</dbReference>
<proteinExistence type="predicted"/>
<dbReference type="InterPro" id="IPR039448">
    <property type="entry name" value="Beta_helix"/>
</dbReference>